<dbReference type="AlphaFoldDB" id="A0A5B0NW84"/>
<dbReference type="Proteomes" id="UP000324748">
    <property type="component" value="Unassembled WGS sequence"/>
</dbReference>
<keyword evidence="4" id="KW-1185">Reference proteome</keyword>
<dbReference type="Proteomes" id="UP000325313">
    <property type="component" value="Unassembled WGS sequence"/>
</dbReference>
<accession>A0A5B0NW84</accession>
<evidence type="ECO:0000313" key="5">
    <source>
        <dbReference type="Proteomes" id="UP000325313"/>
    </source>
</evidence>
<name>A0A5B0NW84_PUCGR</name>
<organism evidence="2 4">
    <name type="scientific">Puccinia graminis f. sp. tritici</name>
    <dbReference type="NCBI Taxonomy" id="56615"/>
    <lineage>
        <taxon>Eukaryota</taxon>
        <taxon>Fungi</taxon>
        <taxon>Dikarya</taxon>
        <taxon>Basidiomycota</taxon>
        <taxon>Pucciniomycotina</taxon>
        <taxon>Pucciniomycetes</taxon>
        <taxon>Pucciniales</taxon>
        <taxon>Pucciniaceae</taxon>
        <taxon>Puccinia</taxon>
    </lineage>
</organism>
<proteinExistence type="predicted"/>
<reference evidence="4 5" key="1">
    <citation type="submission" date="2019-05" db="EMBL/GenBank/DDBJ databases">
        <title>Emergence of the Ug99 lineage of the wheat stem rust pathogen through somatic hybridization.</title>
        <authorList>
            <person name="Li F."/>
            <person name="Upadhyaya N.M."/>
            <person name="Sperschneider J."/>
            <person name="Matny O."/>
            <person name="Nguyen-Phuc H."/>
            <person name="Mago R."/>
            <person name="Raley C."/>
            <person name="Miller M.E."/>
            <person name="Silverstein K.A.T."/>
            <person name="Henningsen E."/>
            <person name="Hirsch C.D."/>
            <person name="Visser B."/>
            <person name="Pretorius Z.A."/>
            <person name="Steffenson B.J."/>
            <person name="Schwessinger B."/>
            <person name="Dodds P.N."/>
            <person name="Figueroa M."/>
        </authorList>
    </citation>
    <scope>NUCLEOTIDE SEQUENCE [LARGE SCALE GENOMIC DNA]</scope>
    <source>
        <strain evidence="2">21-0</strain>
        <strain evidence="3 5">Ug99</strain>
    </source>
</reference>
<dbReference type="EMBL" id="VDEP01000272">
    <property type="protein sequence ID" value="KAA1115659.1"/>
    <property type="molecule type" value="Genomic_DNA"/>
</dbReference>
<gene>
    <name evidence="2" type="ORF">PGT21_021236</name>
    <name evidence="3" type="ORF">PGTUg99_022004</name>
</gene>
<sequence length="77" mass="8506">MSLSRLAIDGKKTPEQTTPPMEVAGWLKPKPLHVHGNVMGGVWMQRRRPRKSATITVEQERPVPAPSGITQHNEEGA</sequence>
<feature type="region of interest" description="Disordered" evidence="1">
    <location>
        <begin position="47"/>
        <end position="77"/>
    </location>
</feature>
<evidence type="ECO:0000256" key="1">
    <source>
        <dbReference type="SAM" id="MobiDB-lite"/>
    </source>
</evidence>
<protein>
    <submittedName>
        <fullName evidence="2">Uncharacterized protein</fullName>
    </submittedName>
</protein>
<feature type="region of interest" description="Disordered" evidence="1">
    <location>
        <begin position="1"/>
        <end position="23"/>
    </location>
</feature>
<evidence type="ECO:0000313" key="3">
    <source>
        <dbReference type="EMBL" id="KAA1115659.1"/>
    </source>
</evidence>
<comment type="caution">
    <text evidence="2">The sequence shown here is derived from an EMBL/GenBank/DDBJ whole genome shotgun (WGS) entry which is preliminary data.</text>
</comment>
<evidence type="ECO:0000313" key="4">
    <source>
        <dbReference type="Proteomes" id="UP000324748"/>
    </source>
</evidence>
<evidence type="ECO:0000313" key="2">
    <source>
        <dbReference type="EMBL" id="KAA1093012.1"/>
    </source>
</evidence>
<dbReference type="EMBL" id="VSWC01000080">
    <property type="protein sequence ID" value="KAA1093012.1"/>
    <property type="molecule type" value="Genomic_DNA"/>
</dbReference>